<keyword evidence="1" id="KW-0812">Transmembrane</keyword>
<dbReference type="Pfam" id="PF02517">
    <property type="entry name" value="Rce1-like"/>
    <property type="match status" value="1"/>
</dbReference>
<name>A0A161SC43_9FLAO</name>
<gene>
    <name evidence="3" type="ORF">AV926_04200</name>
</gene>
<feature type="transmembrane region" description="Helical" evidence="1">
    <location>
        <begin position="6"/>
        <end position="23"/>
    </location>
</feature>
<evidence type="ECO:0000313" key="4">
    <source>
        <dbReference type="Proteomes" id="UP000076630"/>
    </source>
</evidence>
<evidence type="ECO:0000313" key="3">
    <source>
        <dbReference type="EMBL" id="KZE83590.1"/>
    </source>
</evidence>
<accession>A0A161SC43</accession>
<organism evidence="3 4">
    <name type="scientific">Myroides marinus</name>
    <dbReference type="NCBI Taxonomy" id="703342"/>
    <lineage>
        <taxon>Bacteria</taxon>
        <taxon>Pseudomonadati</taxon>
        <taxon>Bacteroidota</taxon>
        <taxon>Flavobacteriia</taxon>
        <taxon>Flavobacteriales</taxon>
        <taxon>Flavobacteriaceae</taxon>
        <taxon>Myroides</taxon>
    </lineage>
</organism>
<proteinExistence type="predicted"/>
<dbReference type="RefSeq" id="WP_038986870.1">
    <property type="nucleotide sequence ID" value="NZ_JWJO01000036.1"/>
</dbReference>
<feature type="transmembrane region" description="Helical" evidence="1">
    <location>
        <begin position="30"/>
        <end position="51"/>
    </location>
</feature>
<dbReference type="Proteomes" id="UP000076630">
    <property type="component" value="Unassembled WGS sequence"/>
</dbReference>
<feature type="transmembrane region" description="Helical" evidence="1">
    <location>
        <begin position="170"/>
        <end position="188"/>
    </location>
</feature>
<sequence>MTIVVLEAIMYLIVLLPFMILLIKERTKEYFIRIGVFCLVFVVYSCAIRLGRAYDSFHIINGNWNWSGKIYGVLCGILCYYVFRKYFKEYDFFTLKQAEGIKQPVWIATIGITVLAVLAWFFAGSGGEWNIETLAFQLILPGLDEEIMFRGVLMGLLLSSLKTKVKYIGNPSNLLIAVLFGFVHAFTLSKEYEVGFNTIYFIQTAFAGYVYGWIAIKSRSIVFPILAHNASNFFGTLAMMVK</sequence>
<evidence type="ECO:0000256" key="1">
    <source>
        <dbReference type="SAM" id="Phobius"/>
    </source>
</evidence>
<feature type="transmembrane region" description="Helical" evidence="1">
    <location>
        <begin position="104"/>
        <end position="123"/>
    </location>
</feature>
<keyword evidence="1" id="KW-0472">Membrane</keyword>
<dbReference type="AlphaFoldDB" id="A0A161SC43"/>
<evidence type="ECO:0000259" key="2">
    <source>
        <dbReference type="Pfam" id="PF02517"/>
    </source>
</evidence>
<feature type="transmembrane region" description="Helical" evidence="1">
    <location>
        <begin position="63"/>
        <end position="83"/>
    </location>
</feature>
<dbReference type="GO" id="GO:0080120">
    <property type="term" value="P:CAAX-box protein maturation"/>
    <property type="evidence" value="ECO:0007669"/>
    <property type="project" value="UniProtKB-ARBA"/>
</dbReference>
<dbReference type="OrthoDB" id="877230at2"/>
<feature type="transmembrane region" description="Helical" evidence="1">
    <location>
        <begin position="194"/>
        <end position="214"/>
    </location>
</feature>
<comment type="caution">
    <text evidence="3">The sequence shown here is derived from an EMBL/GenBank/DDBJ whole genome shotgun (WGS) entry which is preliminary data.</text>
</comment>
<dbReference type="GO" id="GO:0004175">
    <property type="term" value="F:endopeptidase activity"/>
    <property type="evidence" value="ECO:0007669"/>
    <property type="project" value="UniProtKB-ARBA"/>
</dbReference>
<reference evidence="3 4" key="1">
    <citation type="submission" date="2016-01" db="EMBL/GenBank/DDBJ databases">
        <title>Whole genome sequencing of Myroides marinus L41.</title>
        <authorList>
            <person name="Hong K.W."/>
        </authorList>
    </citation>
    <scope>NUCLEOTIDE SEQUENCE [LARGE SCALE GENOMIC DNA]</scope>
    <source>
        <strain evidence="3 4">L41</strain>
    </source>
</reference>
<protein>
    <submittedName>
        <fullName evidence="3">Protein severase</fullName>
    </submittedName>
</protein>
<feature type="domain" description="CAAX prenyl protease 2/Lysostaphin resistance protein A-like" evidence="2">
    <location>
        <begin position="132"/>
        <end position="234"/>
    </location>
</feature>
<dbReference type="EMBL" id="LQNU01000037">
    <property type="protein sequence ID" value="KZE83590.1"/>
    <property type="molecule type" value="Genomic_DNA"/>
</dbReference>
<dbReference type="InterPro" id="IPR003675">
    <property type="entry name" value="Rce1/LyrA-like_dom"/>
</dbReference>
<keyword evidence="1" id="KW-1133">Transmembrane helix</keyword>
<keyword evidence="4" id="KW-1185">Reference proteome</keyword>